<dbReference type="EMBL" id="QDKM01000001">
    <property type="protein sequence ID" value="PVH30079.1"/>
    <property type="molecule type" value="Genomic_DNA"/>
</dbReference>
<reference evidence="3 4" key="1">
    <citation type="submission" date="2018-04" db="EMBL/GenBank/DDBJ databases">
        <title>Pararhodobacter oceanense sp. nov., isolated from marine intertidal sediment.</title>
        <authorList>
            <person name="Wang X.-L."/>
            <person name="Du Z.-J."/>
        </authorList>
    </citation>
    <scope>NUCLEOTIDE SEQUENCE [LARGE SCALE GENOMIC DNA]</scope>
    <source>
        <strain evidence="3 4">AM505</strain>
    </source>
</reference>
<dbReference type="AlphaFoldDB" id="A0A2T8HXC4"/>
<feature type="region of interest" description="Disordered" evidence="1">
    <location>
        <begin position="391"/>
        <end position="413"/>
    </location>
</feature>
<keyword evidence="2" id="KW-1133">Transmembrane helix</keyword>
<dbReference type="SUPFAM" id="SSF53474">
    <property type="entry name" value="alpha/beta-Hydrolases"/>
    <property type="match status" value="1"/>
</dbReference>
<keyword evidence="2" id="KW-0812">Transmembrane</keyword>
<organism evidence="3 4">
    <name type="scientific">Pararhodobacter oceanensis</name>
    <dbReference type="NCBI Taxonomy" id="2172121"/>
    <lineage>
        <taxon>Bacteria</taxon>
        <taxon>Pseudomonadati</taxon>
        <taxon>Pseudomonadota</taxon>
        <taxon>Alphaproteobacteria</taxon>
        <taxon>Rhodobacterales</taxon>
        <taxon>Paracoccaceae</taxon>
        <taxon>Pararhodobacter</taxon>
    </lineage>
</organism>
<comment type="caution">
    <text evidence="3">The sequence shown here is derived from an EMBL/GenBank/DDBJ whole genome shotgun (WGS) entry which is preliminary data.</text>
</comment>
<feature type="transmembrane region" description="Helical" evidence="2">
    <location>
        <begin position="96"/>
        <end position="117"/>
    </location>
</feature>
<sequence>MSGQAQTEVRKRRVFYIPGFDPFPPRRYRELYRKEGAAQAEISGYALSLSPQPPGAESYGWHVQSQIDGHESEAHITVLVWADIVQASMQRGVLGAYWLMLRSLWIFGSTGALWAMIRLRPGPMLAGAWPVSILTGQLLVALLLAWLIGWGVAALWPLAGGTALGWAVGAAVVYAILRLFQRFDAKLYAYYLLYDFSHTAAYYGDYGAPLTARLSIFAAQIREALNEGADEVLVVGHSSGAALAVSVVAEVLAQDLPEGAPPLALLTLGEAIPMQSFLPRATRLRGDLRALSDSDVITWVDVTAKGDGCCFNLCDPVAVSGVASAQQRWPLVLSAAFSLSLQPETWARLRRRFFKLHFQYLAAFDAPRDYDYFQITAGPKTLKTRYAGRAHSPSRITRARSPHRDLPPVAERG</sequence>
<feature type="transmembrane region" description="Helical" evidence="2">
    <location>
        <begin position="154"/>
        <end position="177"/>
    </location>
</feature>
<proteinExistence type="predicted"/>
<dbReference type="RefSeq" id="WP_116556483.1">
    <property type="nucleotide sequence ID" value="NZ_QDKM01000001.1"/>
</dbReference>
<feature type="transmembrane region" description="Helical" evidence="2">
    <location>
        <begin position="129"/>
        <end position="148"/>
    </location>
</feature>
<evidence type="ECO:0000313" key="4">
    <source>
        <dbReference type="Proteomes" id="UP000245911"/>
    </source>
</evidence>
<dbReference type="OrthoDB" id="7257484at2"/>
<dbReference type="InterPro" id="IPR029058">
    <property type="entry name" value="AB_hydrolase_fold"/>
</dbReference>
<gene>
    <name evidence="3" type="ORF">DDE20_00445</name>
</gene>
<protein>
    <recommendedName>
        <fullName evidence="5">Fungal lipase-like domain-containing protein</fullName>
    </recommendedName>
</protein>
<keyword evidence="2" id="KW-0472">Membrane</keyword>
<feature type="compositionally biased region" description="Basic and acidic residues" evidence="1">
    <location>
        <begin position="402"/>
        <end position="413"/>
    </location>
</feature>
<evidence type="ECO:0000313" key="3">
    <source>
        <dbReference type="EMBL" id="PVH30079.1"/>
    </source>
</evidence>
<name>A0A2T8HXC4_9RHOB</name>
<evidence type="ECO:0000256" key="2">
    <source>
        <dbReference type="SAM" id="Phobius"/>
    </source>
</evidence>
<dbReference type="Proteomes" id="UP000245911">
    <property type="component" value="Unassembled WGS sequence"/>
</dbReference>
<evidence type="ECO:0008006" key="5">
    <source>
        <dbReference type="Google" id="ProtNLM"/>
    </source>
</evidence>
<evidence type="ECO:0000256" key="1">
    <source>
        <dbReference type="SAM" id="MobiDB-lite"/>
    </source>
</evidence>
<accession>A0A2T8HXC4</accession>
<keyword evidence="4" id="KW-1185">Reference proteome</keyword>